<dbReference type="CDD" id="cd12151">
    <property type="entry name" value="F1-ATPase_gamma"/>
    <property type="match status" value="1"/>
</dbReference>
<evidence type="ECO:0000256" key="9">
    <source>
        <dbReference type="ARBA" id="ARBA00023310"/>
    </source>
</evidence>
<dbReference type="SUPFAM" id="SSF52943">
    <property type="entry name" value="ATP synthase (F1-ATPase), gamma subunit"/>
    <property type="match status" value="1"/>
</dbReference>
<dbReference type="RefSeq" id="WP_272735952.1">
    <property type="nucleotide sequence ID" value="NZ_CP116942.1"/>
</dbReference>
<dbReference type="Proteomes" id="UP001216390">
    <property type="component" value="Chromosome"/>
</dbReference>
<dbReference type="Pfam" id="PF00231">
    <property type="entry name" value="ATP-synt"/>
    <property type="match status" value="1"/>
</dbReference>
<keyword evidence="7 10" id="KW-0472">Membrane</keyword>
<dbReference type="InterPro" id="IPR000131">
    <property type="entry name" value="ATP_synth_F1_gsu"/>
</dbReference>
<evidence type="ECO:0000256" key="3">
    <source>
        <dbReference type="ARBA" id="ARBA00007681"/>
    </source>
</evidence>
<keyword evidence="5 10" id="KW-0375">Hydrogen ion transport</keyword>
<comment type="similarity">
    <text evidence="3 10">Belongs to the ATPase gamma chain family.</text>
</comment>
<keyword evidence="4 10" id="KW-0813">Transport</keyword>
<dbReference type="InterPro" id="IPR023632">
    <property type="entry name" value="ATP_synth_F1_gsu_CS"/>
</dbReference>
<sequence length="349" mass="38129">MAGGQERVLRRRIKSVQSTKKITRAMELIAATRVAKAQQRANEARPYSEQLTAVIQHLAENGGITDHPLLKPAEDVSKIAYVVIASDRGLAGGYNTSVIRACEREMQAQQLEGVDYALVTVGRKAESYFSYRNYRIHESFEGFSDSPSYEDAVAVGKVVSELYTSEDVQAVVLVYTRFVSMGQQQVAVRRFMPLTGVGQQDDPVGAGAVAPIPGTDDRDAARSQAAYEFEPGPGPILESLLPRYVTARLFAALLDSAASEHASRQRAMKAATDNAEELITKLSRVMNRARQDSITNEIMEVVGGAEALRQSAGDDPDDLLLDNVFPEDPFDHAVHHPHRTSHFSAGDPS</sequence>
<evidence type="ECO:0000256" key="5">
    <source>
        <dbReference type="ARBA" id="ARBA00022781"/>
    </source>
</evidence>
<dbReference type="EMBL" id="CP116942">
    <property type="protein sequence ID" value="WCO66429.1"/>
    <property type="molecule type" value="Genomic_DNA"/>
</dbReference>
<keyword evidence="6 10" id="KW-0406">Ion transport</keyword>
<evidence type="ECO:0000313" key="12">
    <source>
        <dbReference type="Proteomes" id="UP001216390"/>
    </source>
</evidence>
<dbReference type="GO" id="GO:0045259">
    <property type="term" value="C:proton-transporting ATP synthase complex"/>
    <property type="evidence" value="ECO:0007669"/>
    <property type="project" value="UniProtKB-KW"/>
</dbReference>
<evidence type="ECO:0000256" key="8">
    <source>
        <dbReference type="ARBA" id="ARBA00023196"/>
    </source>
</evidence>
<evidence type="ECO:0000256" key="2">
    <source>
        <dbReference type="ARBA" id="ARBA00004170"/>
    </source>
</evidence>
<dbReference type="PROSITE" id="PS00153">
    <property type="entry name" value="ATPASE_GAMMA"/>
    <property type="match status" value="1"/>
</dbReference>
<keyword evidence="12" id="KW-1185">Reference proteome</keyword>
<comment type="subunit">
    <text evidence="10">F-type ATPases have 2 components, CF(1) - the catalytic core - and CF(0) - the membrane proton channel. CF(1) has five subunits: alpha(3), beta(3), gamma(1), delta(1), epsilon(1). CF(0) has three main subunits: a, b and c.</text>
</comment>
<gene>
    <name evidence="10" type="primary">atpG</name>
    <name evidence="11" type="ORF">PO878_18180</name>
</gene>
<comment type="function">
    <text evidence="1 10">Produces ATP from ADP in the presence of a proton gradient across the membrane. The gamma chain is believed to be important in regulating ATPase activity and the flow of protons through the CF(0) complex.</text>
</comment>
<proteinExistence type="inferred from homology"/>
<accession>A0AAF0BVJ2</accession>
<evidence type="ECO:0000313" key="11">
    <source>
        <dbReference type="EMBL" id="WCO66429.1"/>
    </source>
</evidence>
<evidence type="ECO:0000256" key="1">
    <source>
        <dbReference type="ARBA" id="ARBA00003456"/>
    </source>
</evidence>
<keyword evidence="10" id="KW-1003">Cell membrane</keyword>
<dbReference type="Gene3D" id="1.10.287.80">
    <property type="entry name" value="ATP synthase, gamma subunit, helix hairpin domain"/>
    <property type="match status" value="2"/>
</dbReference>
<dbReference type="HAMAP" id="MF_00815">
    <property type="entry name" value="ATP_synth_gamma_bact"/>
    <property type="match status" value="1"/>
</dbReference>
<comment type="subcellular location">
    <subcellularLocation>
        <location evidence="10">Cell membrane</location>
        <topology evidence="10">Peripheral membrane protein</topology>
    </subcellularLocation>
    <subcellularLocation>
        <location evidence="2">Membrane</location>
        <topology evidence="2">Peripheral membrane protein</topology>
    </subcellularLocation>
</comment>
<organism evidence="11 12">
    <name type="scientific">Iamia majanohamensis</name>
    <dbReference type="NCBI Taxonomy" id="467976"/>
    <lineage>
        <taxon>Bacteria</taxon>
        <taxon>Bacillati</taxon>
        <taxon>Actinomycetota</taxon>
        <taxon>Acidimicrobiia</taxon>
        <taxon>Acidimicrobiales</taxon>
        <taxon>Iamiaceae</taxon>
        <taxon>Iamia</taxon>
    </lineage>
</organism>
<dbReference type="KEGG" id="ima:PO878_18180"/>
<dbReference type="GO" id="GO:0005524">
    <property type="term" value="F:ATP binding"/>
    <property type="evidence" value="ECO:0007669"/>
    <property type="project" value="UniProtKB-UniRule"/>
</dbReference>
<keyword evidence="8 10" id="KW-0139">CF(1)</keyword>
<name>A0AAF0BVJ2_9ACTN</name>
<dbReference type="NCBIfam" id="TIGR01146">
    <property type="entry name" value="ATPsyn_F1gamma"/>
    <property type="match status" value="1"/>
</dbReference>
<dbReference type="GO" id="GO:0005886">
    <property type="term" value="C:plasma membrane"/>
    <property type="evidence" value="ECO:0007669"/>
    <property type="project" value="UniProtKB-SubCell"/>
</dbReference>
<dbReference type="PRINTS" id="PR00126">
    <property type="entry name" value="ATPASEGAMMA"/>
</dbReference>
<dbReference type="InterPro" id="IPR035968">
    <property type="entry name" value="ATP_synth_F1_ATPase_gsu"/>
</dbReference>
<evidence type="ECO:0000256" key="10">
    <source>
        <dbReference type="HAMAP-Rule" id="MF_00815"/>
    </source>
</evidence>
<dbReference type="Gene3D" id="3.40.1380.10">
    <property type="match status" value="1"/>
</dbReference>
<dbReference type="GO" id="GO:0042777">
    <property type="term" value="P:proton motive force-driven plasma membrane ATP synthesis"/>
    <property type="evidence" value="ECO:0007669"/>
    <property type="project" value="UniProtKB-UniRule"/>
</dbReference>
<dbReference type="PANTHER" id="PTHR11693">
    <property type="entry name" value="ATP SYNTHASE GAMMA CHAIN"/>
    <property type="match status" value="1"/>
</dbReference>
<evidence type="ECO:0000256" key="7">
    <source>
        <dbReference type="ARBA" id="ARBA00023136"/>
    </source>
</evidence>
<protein>
    <recommendedName>
        <fullName evidence="10">ATP synthase gamma chain</fullName>
    </recommendedName>
    <alternativeName>
        <fullName evidence="10">ATP synthase F1 sector gamma subunit</fullName>
    </alternativeName>
    <alternativeName>
        <fullName evidence="10">F-ATPase gamma subunit</fullName>
    </alternativeName>
</protein>
<dbReference type="NCBIfam" id="NF004145">
    <property type="entry name" value="PRK05621.1-2"/>
    <property type="match status" value="1"/>
</dbReference>
<evidence type="ECO:0000256" key="6">
    <source>
        <dbReference type="ARBA" id="ARBA00023065"/>
    </source>
</evidence>
<dbReference type="GO" id="GO:0046933">
    <property type="term" value="F:proton-transporting ATP synthase activity, rotational mechanism"/>
    <property type="evidence" value="ECO:0007669"/>
    <property type="project" value="UniProtKB-UniRule"/>
</dbReference>
<dbReference type="PANTHER" id="PTHR11693:SF22">
    <property type="entry name" value="ATP SYNTHASE SUBUNIT GAMMA, MITOCHONDRIAL"/>
    <property type="match status" value="1"/>
</dbReference>
<evidence type="ECO:0000256" key="4">
    <source>
        <dbReference type="ARBA" id="ARBA00022448"/>
    </source>
</evidence>
<dbReference type="AlphaFoldDB" id="A0AAF0BVJ2"/>
<reference evidence="11" key="1">
    <citation type="submission" date="2023-01" db="EMBL/GenBank/DDBJ databases">
        <title>The diversity of Class Acidimicrobiia in South China Sea sediment environments and the proposal of Iamia marina sp. nov., a novel species of the genus Iamia.</title>
        <authorList>
            <person name="He Y."/>
            <person name="Tian X."/>
        </authorList>
    </citation>
    <scope>NUCLEOTIDE SEQUENCE</scope>
    <source>
        <strain evidence="11">DSM 19957</strain>
    </source>
</reference>
<keyword evidence="9 10" id="KW-0066">ATP synthesis</keyword>